<evidence type="ECO:0000256" key="2">
    <source>
        <dbReference type="SAM" id="Phobius"/>
    </source>
</evidence>
<dbReference type="InterPro" id="IPR007391">
    <property type="entry name" value="Vancomycin_resist_VanW"/>
</dbReference>
<keyword evidence="2" id="KW-0812">Transmembrane</keyword>
<dbReference type="Pfam" id="PF12229">
    <property type="entry name" value="PG_binding_4"/>
    <property type="match status" value="1"/>
</dbReference>
<name>F5XST3_MICPN</name>
<feature type="compositionally biased region" description="Polar residues" evidence="1">
    <location>
        <begin position="73"/>
        <end position="85"/>
    </location>
</feature>
<sequence>MTSQSPPPSGPPDDARRPHGSPEDPIDPDATVIRGPLPAEPAQSPDETQQADPAEQLDFAEPPAAAESATSDGAVSSETTVSAESAGSPAGQKRARLVAIVAGAVVVLVGAVYLIGYLMAGDKLPKDAQIAGIAVGGLTTEQAIQQLQGELGDRATAPISVTAGDQKATVQPADAGLSVDYPASISAAGGGRSLDPRHIWQVLTGGSDTDPVVVTDQQKLTAAVAALAADLDRKPKNAKLAFDGAKIEQTKGRDGVSLDQEKAGGVIEAAFLGPSTAVVELPATITEPEITTAEVADVVASYAKPAVSGPVTVKAGTAGSFTITPAMIGNSIDVVVADGTVKAQLDPKKLHSEAGPALAKVELKKPRNATVRLVDGKPKVIPAVNGTTVKAADLAGAVEPVLAKTGKDRRAEVQLTGAKAAFSTADAEKLGIKRVTGEFTTYFPYAYYRNVNINRAAQLINNTVLKPGDTFSLNGIVGERTAANGFVEGYIIQGGKFKKELGGGVSQSATTTFNAMFFAGLKDIQHQPHTLYIDRYPPGREATVAWPTLDLKFQNNTKYGVLVQAYVKKSTPGSRGSITVKMWSTKTYDKIASSNLAKSNFTTGRDITDDSPKCEAQAPVQGFDVNYSRIFSNDGKVVKTEKFFWRYAPTDRITCKR</sequence>
<dbReference type="eggNOG" id="COG2720">
    <property type="taxonomic scope" value="Bacteria"/>
</dbReference>
<feature type="compositionally biased region" description="Basic and acidic residues" evidence="1">
    <location>
        <begin position="13"/>
        <end position="22"/>
    </location>
</feature>
<feature type="transmembrane region" description="Helical" evidence="2">
    <location>
        <begin position="97"/>
        <end position="120"/>
    </location>
</feature>
<keyword evidence="2" id="KW-0472">Membrane</keyword>
<dbReference type="STRING" id="1032480.MLP_43270"/>
<evidence type="ECO:0000313" key="4">
    <source>
        <dbReference type="EMBL" id="BAK37341.1"/>
    </source>
</evidence>
<dbReference type="RefSeq" id="WP_013865175.1">
    <property type="nucleotide sequence ID" value="NC_015635.1"/>
</dbReference>
<dbReference type="InterPro" id="IPR022029">
    <property type="entry name" value="YoaR-like_PG-bd"/>
</dbReference>
<evidence type="ECO:0000259" key="3">
    <source>
        <dbReference type="Pfam" id="PF12229"/>
    </source>
</evidence>
<feature type="compositionally biased region" description="Pro residues" evidence="1">
    <location>
        <begin position="1"/>
        <end position="11"/>
    </location>
</feature>
<protein>
    <recommendedName>
        <fullName evidence="3">YoaR-like putative peptidoglycan binding domain-containing protein</fullName>
    </recommendedName>
</protein>
<dbReference type="OrthoDB" id="9813301at2"/>
<feature type="compositionally biased region" description="Low complexity" evidence="1">
    <location>
        <begin position="60"/>
        <end position="71"/>
    </location>
</feature>
<dbReference type="Proteomes" id="UP000007947">
    <property type="component" value="Chromosome"/>
</dbReference>
<evidence type="ECO:0000313" key="5">
    <source>
        <dbReference type="Proteomes" id="UP000007947"/>
    </source>
</evidence>
<evidence type="ECO:0000256" key="1">
    <source>
        <dbReference type="SAM" id="MobiDB-lite"/>
    </source>
</evidence>
<keyword evidence="2" id="KW-1133">Transmembrane helix</keyword>
<organism evidence="4 5">
    <name type="scientific">Microlunatus phosphovorus (strain ATCC 700054 / DSM 10555 / JCM 9379 / NBRC 101784 / NCIMB 13414 / VKM Ac-1990 / NM-1)</name>
    <dbReference type="NCBI Taxonomy" id="1032480"/>
    <lineage>
        <taxon>Bacteria</taxon>
        <taxon>Bacillati</taxon>
        <taxon>Actinomycetota</taxon>
        <taxon>Actinomycetes</taxon>
        <taxon>Propionibacteriales</taxon>
        <taxon>Propionibacteriaceae</taxon>
        <taxon>Microlunatus</taxon>
    </lineage>
</organism>
<dbReference type="PANTHER" id="PTHR35788">
    <property type="entry name" value="EXPORTED PROTEIN-RELATED"/>
    <property type="match status" value="1"/>
</dbReference>
<gene>
    <name evidence="4" type="ordered locus">MLP_43270</name>
</gene>
<dbReference type="InterPro" id="IPR052913">
    <property type="entry name" value="Glycopeptide_resist_protein"/>
</dbReference>
<dbReference type="KEGG" id="mph:MLP_43270"/>
<keyword evidence="5" id="KW-1185">Reference proteome</keyword>
<accession>F5XST3</accession>
<dbReference type="PANTHER" id="PTHR35788:SF1">
    <property type="entry name" value="EXPORTED PROTEIN"/>
    <property type="match status" value="1"/>
</dbReference>
<reference evidence="4 5" key="1">
    <citation type="submission" date="2011-05" db="EMBL/GenBank/DDBJ databases">
        <title>Whole genome sequence of Microlunatus phosphovorus NM-1.</title>
        <authorList>
            <person name="Hosoyama A."/>
            <person name="Sasaki K."/>
            <person name="Harada T."/>
            <person name="Igarashi R."/>
            <person name="Kawakoshi A."/>
            <person name="Sasagawa M."/>
            <person name="Fukada J."/>
            <person name="Nakamura S."/>
            <person name="Katano Y."/>
            <person name="Hanada S."/>
            <person name="Kamagata Y."/>
            <person name="Nakamura N."/>
            <person name="Yamazaki S."/>
            <person name="Fujita N."/>
        </authorList>
    </citation>
    <scope>NUCLEOTIDE SEQUENCE [LARGE SCALE GENOMIC DNA]</scope>
    <source>
        <strain evidence="5">ATCC 700054 / DSM 10555 / JCM 9379 / NBRC 101784 / NCIMB 13414 / VKM Ac-1990 / NM-1</strain>
    </source>
</reference>
<dbReference type="EMBL" id="AP012204">
    <property type="protein sequence ID" value="BAK37341.1"/>
    <property type="molecule type" value="Genomic_DNA"/>
</dbReference>
<feature type="region of interest" description="Disordered" evidence="1">
    <location>
        <begin position="1"/>
        <end position="92"/>
    </location>
</feature>
<dbReference type="AlphaFoldDB" id="F5XST3"/>
<dbReference type="HOGENOM" id="CLU_011572_0_1_11"/>
<feature type="domain" description="YoaR-like putative peptidoglycan binding" evidence="3">
    <location>
        <begin position="197"/>
        <end position="271"/>
    </location>
</feature>
<dbReference type="Pfam" id="PF04294">
    <property type="entry name" value="VanW"/>
    <property type="match status" value="1"/>
</dbReference>
<proteinExistence type="predicted"/>